<evidence type="ECO:0000313" key="2">
    <source>
        <dbReference type="Proteomes" id="UP000007978"/>
    </source>
</evidence>
<dbReference type="EMBL" id="AFNW01000040">
    <property type="protein sequence ID" value="EKJ78405.1"/>
    <property type="molecule type" value="Genomic_DNA"/>
</dbReference>
<keyword evidence="2" id="KW-1185">Reference proteome</keyword>
<dbReference type="Proteomes" id="UP000007978">
    <property type="component" value="Chromosome 4"/>
</dbReference>
<proteinExistence type="predicted"/>
<reference evidence="1 2" key="1">
    <citation type="journal article" date="2012" name="PLoS Pathog.">
        <title>Comparative pathogenomics reveals horizontally acquired novel virulence genes in fungi infecting cereal hosts.</title>
        <authorList>
            <person name="Gardiner D.M."/>
            <person name="McDonald M.C."/>
            <person name="Covarelli L."/>
            <person name="Solomon P.S."/>
            <person name="Rusu A.G."/>
            <person name="Marshall M."/>
            <person name="Kazan K."/>
            <person name="Chakraborty S."/>
            <person name="McDonald B.A."/>
            <person name="Manners J.M."/>
        </authorList>
    </citation>
    <scope>NUCLEOTIDE SEQUENCE [LARGE SCALE GENOMIC DNA]</scope>
    <source>
        <strain evidence="1 2">CS3096</strain>
    </source>
</reference>
<dbReference type="AlphaFoldDB" id="K3W2X4"/>
<dbReference type="GeneID" id="20360034"/>
<dbReference type="HOGENOM" id="CLU_2589864_0_0_1"/>
<gene>
    <name evidence="1" type="ORF">FPSE_01414</name>
</gene>
<sequence length="80" mass="8592">MDGLRIEMRGCGCGKGVSRRTQMHNANQLVVNQPGEFGLWQAKRGGLDQRAGSDSGSGYNTFHGQAGARVWTSIVGIARE</sequence>
<accession>K3W2X4</accession>
<comment type="caution">
    <text evidence="1">The sequence shown here is derived from an EMBL/GenBank/DDBJ whole genome shotgun (WGS) entry which is preliminary data.</text>
</comment>
<protein>
    <submittedName>
        <fullName evidence="1">Uncharacterized protein</fullName>
    </submittedName>
</protein>
<dbReference type="KEGG" id="fpu:FPSE_01414"/>
<name>K3W2X4_FUSPC</name>
<evidence type="ECO:0000313" key="1">
    <source>
        <dbReference type="EMBL" id="EKJ78405.1"/>
    </source>
</evidence>
<organism evidence="1 2">
    <name type="scientific">Fusarium pseudograminearum (strain CS3096)</name>
    <name type="common">Wheat and barley crown-rot fungus</name>
    <dbReference type="NCBI Taxonomy" id="1028729"/>
    <lineage>
        <taxon>Eukaryota</taxon>
        <taxon>Fungi</taxon>
        <taxon>Dikarya</taxon>
        <taxon>Ascomycota</taxon>
        <taxon>Pezizomycotina</taxon>
        <taxon>Sordariomycetes</taxon>
        <taxon>Hypocreomycetidae</taxon>
        <taxon>Hypocreales</taxon>
        <taxon>Nectriaceae</taxon>
        <taxon>Fusarium</taxon>
    </lineage>
</organism>
<dbReference type="RefSeq" id="XP_009252809.1">
    <property type="nucleotide sequence ID" value="XM_009254534.1"/>
</dbReference>